<dbReference type="Gene3D" id="3.40.250.10">
    <property type="entry name" value="Rhodanese-like domain"/>
    <property type="match status" value="1"/>
</dbReference>
<dbReference type="PROSITE" id="PS50206">
    <property type="entry name" value="RHODANESE_3"/>
    <property type="match status" value="1"/>
</dbReference>
<sequence length="224" mass="23654">MRRRTFLAGSAALGAATLAGCLGGGNGNVTVADGETITLTPVGKTYEWFQDDAARFVDARGTGQYEQSHIVGAVSSPASNPGGPGDPVMDWPTDTRIVCYCGCPHHLSSLRAAHLQKNGYSNVSVIDEGFFEWVDRGYPVTGQSSTAFYEITGETDPADAGEMAWVRDLESDQDEAAPIAADGSYTVHVRFADITDDTVLTLSTPSYTVEAPLGRLTDGLVTGP</sequence>
<dbReference type="RefSeq" id="WP_089735787.1">
    <property type="nucleotide sequence ID" value="NZ_FNIA01000025.1"/>
</dbReference>
<dbReference type="GO" id="GO:0016740">
    <property type="term" value="F:transferase activity"/>
    <property type="evidence" value="ECO:0007669"/>
    <property type="project" value="UniProtKB-KW"/>
</dbReference>
<organism evidence="2 3">
    <name type="scientific">Haloarchaeobius iranensis</name>
    <dbReference type="NCBI Taxonomy" id="996166"/>
    <lineage>
        <taxon>Archaea</taxon>
        <taxon>Methanobacteriati</taxon>
        <taxon>Methanobacteriota</taxon>
        <taxon>Stenosarchaea group</taxon>
        <taxon>Halobacteria</taxon>
        <taxon>Halobacteriales</taxon>
        <taxon>Halorubellaceae</taxon>
        <taxon>Haloarchaeobius</taxon>
    </lineage>
</organism>
<evidence type="ECO:0000259" key="1">
    <source>
        <dbReference type="PROSITE" id="PS50206"/>
    </source>
</evidence>
<feature type="domain" description="Rhodanese" evidence="1">
    <location>
        <begin position="50"/>
        <end position="142"/>
    </location>
</feature>
<dbReference type="CDD" id="cd00158">
    <property type="entry name" value="RHOD"/>
    <property type="match status" value="1"/>
</dbReference>
<keyword evidence="2" id="KW-0808">Transferase</keyword>
<gene>
    <name evidence="2" type="ORF">SAMN05192554_12540</name>
</gene>
<dbReference type="PROSITE" id="PS51257">
    <property type="entry name" value="PROKAR_LIPOPROTEIN"/>
    <property type="match status" value="1"/>
</dbReference>
<dbReference type="SMART" id="SM00450">
    <property type="entry name" value="RHOD"/>
    <property type="match status" value="1"/>
</dbReference>
<dbReference type="InterPro" id="IPR036873">
    <property type="entry name" value="Rhodanese-like_dom_sf"/>
</dbReference>
<name>A0A1H0A900_9EURY</name>
<dbReference type="STRING" id="996166.SAMN05192554_12540"/>
<reference evidence="2 3" key="1">
    <citation type="submission" date="2016-10" db="EMBL/GenBank/DDBJ databases">
        <authorList>
            <person name="de Groot N.N."/>
        </authorList>
    </citation>
    <scope>NUCLEOTIDE SEQUENCE [LARGE SCALE GENOMIC DNA]</scope>
    <source>
        <strain evidence="3">EB21,IBRC-M 10013,KCTC 4048</strain>
    </source>
</reference>
<dbReference type="AlphaFoldDB" id="A0A1H0A900"/>
<evidence type="ECO:0000313" key="2">
    <source>
        <dbReference type="EMBL" id="SDN29887.1"/>
    </source>
</evidence>
<dbReference type="SUPFAM" id="SSF52821">
    <property type="entry name" value="Rhodanese/Cell cycle control phosphatase"/>
    <property type="match status" value="1"/>
</dbReference>
<protein>
    <submittedName>
        <fullName evidence="2">Rhodanese-related sulfurtransferase</fullName>
    </submittedName>
</protein>
<dbReference type="OrthoDB" id="252224at2157"/>
<dbReference type="InterPro" id="IPR001763">
    <property type="entry name" value="Rhodanese-like_dom"/>
</dbReference>
<accession>A0A1H0A900</accession>
<dbReference type="EMBL" id="FNIA01000025">
    <property type="protein sequence ID" value="SDN29887.1"/>
    <property type="molecule type" value="Genomic_DNA"/>
</dbReference>
<evidence type="ECO:0000313" key="3">
    <source>
        <dbReference type="Proteomes" id="UP000199370"/>
    </source>
</evidence>
<keyword evidence="3" id="KW-1185">Reference proteome</keyword>
<proteinExistence type="predicted"/>
<dbReference type="Pfam" id="PF00581">
    <property type="entry name" value="Rhodanese"/>
    <property type="match status" value="1"/>
</dbReference>
<dbReference type="Proteomes" id="UP000199370">
    <property type="component" value="Unassembled WGS sequence"/>
</dbReference>